<reference evidence="2" key="1">
    <citation type="journal article" date="2025" name="Aquaculture">
        <title>Assessment of the bioflocculant production and safety properties of Metabacillus hrfriensis sp. nov. based on phenotypic and whole-genome sequencing analysis.</title>
        <authorList>
            <person name="Zhang R."/>
            <person name="Zhao Z."/>
            <person name="Luo L."/>
            <person name="Wang S."/>
            <person name="Guo K."/>
            <person name="Xu W."/>
        </authorList>
    </citation>
    <scope>NUCLEOTIDE SEQUENCE [LARGE SCALE GENOMIC DNA]</scope>
    <source>
        <strain evidence="2">CT-WN-B3</strain>
    </source>
</reference>
<name>A0ACD4RF26_9BACI</name>
<dbReference type="Proteomes" id="UP001226091">
    <property type="component" value="Chromosome"/>
</dbReference>
<dbReference type="EMBL" id="CP126116">
    <property type="protein sequence ID" value="WHZ59106.1"/>
    <property type="molecule type" value="Genomic_DNA"/>
</dbReference>
<keyword evidence="2" id="KW-1185">Reference proteome</keyword>
<organism evidence="1 2">
    <name type="scientific">Metabacillus hrfriensis</name>
    <dbReference type="NCBI Taxonomy" id="3048891"/>
    <lineage>
        <taxon>Bacteria</taxon>
        <taxon>Bacillati</taxon>
        <taxon>Bacillota</taxon>
        <taxon>Bacilli</taxon>
        <taxon>Bacillales</taxon>
        <taxon>Bacillaceae</taxon>
        <taxon>Metabacillus</taxon>
    </lineage>
</organism>
<evidence type="ECO:0000313" key="2">
    <source>
        <dbReference type="Proteomes" id="UP001226091"/>
    </source>
</evidence>
<protein>
    <submittedName>
        <fullName evidence="1">Uncharacterized protein</fullName>
    </submittedName>
</protein>
<accession>A0ACD4RF26</accession>
<gene>
    <name evidence="1" type="ORF">QLQ22_07180</name>
</gene>
<evidence type="ECO:0000313" key="1">
    <source>
        <dbReference type="EMBL" id="WHZ59106.1"/>
    </source>
</evidence>
<proteinExistence type="predicted"/>
<sequence length="63" mass="7591">MRKVYGTQRLIEYLHSVDYPMTEEEVTNLLLRKVIPHLSPINNILIFNLDHIDWWIKENPKTT</sequence>